<comment type="caution">
    <text evidence="2">The sequence shown here is derived from an EMBL/GenBank/DDBJ whole genome shotgun (WGS) entry which is preliminary data.</text>
</comment>
<feature type="transmembrane region" description="Helical" evidence="1">
    <location>
        <begin position="404"/>
        <end position="425"/>
    </location>
</feature>
<evidence type="ECO:0000313" key="2">
    <source>
        <dbReference type="EMBL" id="KAK3316798.1"/>
    </source>
</evidence>
<feature type="transmembrane region" description="Helical" evidence="1">
    <location>
        <begin position="209"/>
        <end position="228"/>
    </location>
</feature>
<feature type="transmembrane region" description="Helical" evidence="1">
    <location>
        <begin position="364"/>
        <end position="384"/>
    </location>
</feature>
<evidence type="ECO:0000313" key="3">
    <source>
        <dbReference type="Proteomes" id="UP001283341"/>
    </source>
</evidence>
<evidence type="ECO:0000256" key="1">
    <source>
        <dbReference type="SAM" id="Phobius"/>
    </source>
</evidence>
<reference evidence="2" key="1">
    <citation type="journal article" date="2023" name="Mol. Phylogenet. Evol.">
        <title>Genome-scale phylogeny and comparative genomics of the fungal order Sordariales.</title>
        <authorList>
            <person name="Hensen N."/>
            <person name="Bonometti L."/>
            <person name="Westerberg I."/>
            <person name="Brannstrom I.O."/>
            <person name="Guillou S."/>
            <person name="Cros-Aarteil S."/>
            <person name="Calhoun S."/>
            <person name="Haridas S."/>
            <person name="Kuo A."/>
            <person name="Mondo S."/>
            <person name="Pangilinan J."/>
            <person name="Riley R."/>
            <person name="LaButti K."/>
            <person name="Andreopoulos B."/>
            <person name="Lipzen A."/>
            <person name="Chen C."/>
            <person name="Yan M."/>
            <person name="Daum C."/>
            <person name="Ng V."/>
            <person name="Clum A."/>
            <person name="Steindorff A."/>
            <person name="Ohm R.A."/>
            <person name="Martin F."/>
            <person name="Silar P."/>
            <person name="Natvig D.O."/>
            <person name="Lalanne C."/>
            <person name="Gautier V."/>
            <person name="Ament-Velasquez S.L."/>
            <person name="Kruys A."/>
            <person name="Hutchinson M.I."/>
            <person name="Powell A.J."/>
            <person name="Barry K."/>
            <person name="Miller A.N."/>
            <person name="Grigoriev I.V."/>
            <person name="Debuchy R."/>
            <person name="Gladieux P."/>
            <person name="Hiltunen Thoren M."/>
            <person name="Johannesson H."/>
        </authorList>
    </citation>
    <scope>NUCLEOTIDE SEQUENCE</scope>
    <source>
        <strain evidence="2">CBS 118394</strain>
    </source>
</reference>
<feature type="transmembrane region" description="Helical" evidence="1">
    <location>
        <begin position="321"/>
        <end position="343"/>
    </location>
</feature>
<proteinExistence type="predicted"/>
<keyword evidence="1" id="KW-0812">Transmembrane</keyword>
<organism evidence="2 3">
    <name type="scientific">Apodospora peruviana</name>
    <dbReference type="NCBI Taxonomy" id="516989"/>
    <lineage>
        <taxon>Eukaryota</taxon>
        <taxon>Fungi</taxon>
        <taxon>Dikarya</taxon>
        <taxon>Ascomycota</taxon>
        <taxon>Pezizomycotina</taxon>
        <taxon>Sordariomycetes</taxon>
        <taxon>Sordariomycetidae</taxon>
        <taxon>Sordariales</taxon>
        <taxon>Lasiosphaeriaceae</taxon>
        <taxon>Apodospora</taxon>
    </lineage>
</organism>
<gene>
    <name evidence="2" type="ORF">B0H66DRAFT_562209</name>
</gene>
<feature type="transmembrane region" description="Helical" evidence="1">
    <location>
        <begin position="240"/>
        <end position="260"/>
    </location>
</feature>
<feature type="transmembrane region" description="Helical" evidence="1">
    <location>
        <begin position="131"/>
        <end position="154"/>
    </location>
</feature>
<name>A0AAE0I1D6_9PEZI</name>
<keyword evidence="1" id="KW-0472">Membrane</keyword>
<dbReference type="EMBL" id="JAUEDM010000005">
    <property type="protein sequence ID" value="KAK3316798.1"/>
    <property type="molecule type" value="Genomic_DNA"/>
</dbReference>
<keyword evidence="3" id="KW-1185">Reference proteome</keyword>
<dbReference type="Proteomes" id="UP001283341">
    <property type="component" value="Unassembled WGS sequence"/>
</dbReference>
<reference evidence="2" key="2">
    <citation type="submission" date="2023-06" db="EMBL/GenBank/DDBJ databases">
        <authorList>
            <consortium name="Lawrence Berkeley National Laboratory"/>
            <person name="Haridas S."/>
            <person name="Hensen N."/>
            <person name="Bonometti L."/>
            <person name="Westerberg I."/>
            <person name="Brannstrom I.O."/>
            <person name="Guillou S."/>
            <person name="Cros-Aarteil S."/>
            <person name="Calhoun S."/>
            <person name="Kuo A."/>
            <person name="Mondo S."/>
            <person name="Pangilinan J."/>
            <person name="Riley R."/>
            <person name="Labutti K."/>
            <person name="Andreopoulos B."/>
            <person name="Lipzen A."/>
            <person name="Chen C."/>
            <person name="Yanf M."/>
            <person name="Daum C."/>
            <person name="Ng V."/>
            <person name="Clum A."/>
            <person name="Steindorff A."/>
            <person name="Ohm R."/>
            <person name="Martin F."/>
            <person name="Silar P."/>
            <person name="Natvig D."/>
            <person name="Lalanne C."/>
            <person name="Gautier V."/>
            <person name="Ament-Velasquez S.L."/>
            <person name="Kruys A."/>
            <person name="Hutchinson M.I."/>
            <person name="Powell A.J."/>
            <person name="Barry K."/>
            <person name="Miller A.N."/>
            <person name="Grigoriev I.V."/>
            <person name="Debuchy R."/>
            <person name="Gladieux P."/>
            <person name="Thoren M.H."/>
            <person name="Johannesson H."/>
        </authorList>
    </citation>
    <scope>NUCLEOTIDE SEQUENCE</scope>
    <source>
        <strain evidence="2">CBS 118394</strain>
    </source>
</reference>
<accession>A0AAE0I1D6</accession>
<sequence>MDQLLTYYKAHGPVALSDVPAVLRNLTWKDFDPSSNCEWTGKVFGQLYRWGNNGVGMLGMSTYLMAEFARATAPVSLANVTGVQIADWDAYVYQTTNITLYYLGYAIMPAECKQECCRNLKWEGNPDLAGIGVYAAYIIQATLTAFFFLVCAYIDVRAYCRWLWVVWRWEREHKTQPKRSEIFQILKDKYPPNPRTASLRARFDRCLNAFWISSFYFALCTFIAAITITVAENTEANTALYSSFGAQFSGAVIGSLWPWYRNKSQRYHLVTFCLWLMVLSMAVVFVTFKVALYVPGDDDRPSYIFEANCLSNVELETFSDILTLVVWIMCLILAFTVLVLGILTVWRAYSRRGPRRHLFLHMRWFVSLFSFGVLWYSFVSFVQVRSTMASFVDEDYYTENEWGFGQILAVVAWLPMFVEFFRVWACTLTNTSYLGKNLYDANPMLCLLQGMRWRQHLCPGFGNSFSFERPIQAARADCPQRCKIRRLYV</sequence>
<dbReference type="AlphaFoldDB" id="A0AAE0I1D6"/>
<protein>
    <submittedName>
        <fullName evidence="2">Uncharacterized protein</fullName>
    </submittedName>
</protein>
<feature type="transmembrane region" description="Helical" evidence="1">
    <location>
        <begin position="272"/>
        <end position="294"/>
    </location>
</feature>
<keyword evidence="1" id="KW-1133">Transmembrane helix</keyword>